<keyword evidence="4" id="KW-0055">Arginine biosynthesis</keyword>
<evidence type="ECO:0000313" key="7">
    <source>
        <dbReference type="EMBL" id="MCB2409707.1"/>
    </source>
</evidence>
<protein>
    <recommendedName>
        <fullName evidence="3 5">Argininosuccinate lyase</fullName>
        <ecNumber evidence="3 5">4.3.2.1</ecNumber>
    </recommendedName>
</protein>
<evidence type="ECO:0000259" key="6">
    <source>
        <dbReference type="Pfam" id="PF00206"/>
    </source>
</evidence>
<dbReference type="Gene3D" id="1.10.275.10">
    <property type="entry name" value="Fumarase/aspartase (N-terminal domain)"/>
    <property type="match status" value="1"/>
</dbReference>
<dbReference type="InterPro" id="IPR009049">
    <property type="entry name" value="Argininosuccinate_lyase"/>
</dbReference>
<dbReference type="PRINTS" id="PR00145">
    <property type="entry name" value="ARGSUCLYASE"/>
</dbReference>
<dbReference type="InterPro" id="IPR008948">
    <property type="entry name" value="L-Aspartase-like"/>
</dbReference>
<dbReference type="GO" id="GO:0004056">
    <property type="term" value="F:argininosuccinate lyase activity"/>
    <property type="evidence" value="ECO:0007669"/>
    <property type="project" value="UniProtKB-EC"/>
</dbReference>
<dbReference type="Proteomes" id="UP001165296">
    <property type="component" value="Unassembled WGS sequence"/>
</dbReference>
<dbReference type="NCBIfam" id="TIGR00838">
    <property type="entry name" value="argH"/>
    <property type="match status" value="1"/>
</dbReference>
<keyword evidence="8" id="KW-1185">Reference proteome</keyword>
<keyword evidence="7" id="KW-0456">Lyase</keyword>
<dbReference type="EC" id="4.3.2.1" evidence="3 5"/>
<dbReference type="Gene3D" id="1.20.200.10">
    <property type="entry name" value="Fumarase/aspartase (Central domain)"/>
    <property type="match status" value="1"/>
</dbReference>
<dbReference type="InterPro" id="IPR024083">
    <property type="entry name" value="Fumarase/histidase_N"/>
</dbReference>
<dbReference type="SUPFAM" id="SSF48557">
    <property type="entry name" value="L-aspartase-like"/>
    <property type="match status" value="1"/>
</dbReference>
<evidence type="ECO:0000256" key="2">
    <source>
        <dbReference type="ARBA" id="ARBA00004941"/>
    </source>
</evidence>
<sequence>MKIWDKGIAVDKKIEQFTVGKDRELDMYLAQFDVQASQAQATMLTQAGLISEQENEQLQQGLGELAQQIVAGSFTIEAEFEDVHSKIEYYLTEKFGDAGKKIHTARSRNDQVLTAIQLFLKDYTERIAGKTLELVNVLLQKADAHQADLMPGYTHFQAAMPSSFGLWFSAYAEHMLLDLALFEAAHTVADQNPLGSGAGFGSSFPIDRQLTTRQMGFGHVAVSSVGAQMLRGKTEKTVAFAVAGMAATLAKMAYDLVMYNSQDLAFVELPKEFTTGSSIMPHKKNPDVFELIRARCNSLQALPNTITLTISNLPSGYHRDFQILKELLFEPLTQFLDILDIVLFALPQLKIKPDLLNQAKYDATFTVENINQLIQSGTPFRTAYKQVGLAVEDGSYVPHKEFQTTHLGSIHNLGLEEIRAKVERLKQSSKLF</sequence>
<comment type="pathway">
    <text evidence="2">Amino-acid biosynthesis; L-arginine biosynthesis; L-arginine from L-ornithine and carbamoyl phosphate: step 3/3.</text>
</comment>
<evidence type="ECO:0000256" key="5">
    <source>
        <dbReference type="NCBIfam" id="TIGR00838"/>
    </source>
</evidence>
<dbReference type="Pfam" id="PF00206">
    <property type="entry name" value="Lyase_1"/>
    <property type="match status" value="1"/>
</dbReference>
<evidence type="ECO:0000256" key="4">
    <source>
        <dbReference type="ARBA" id="ARBA00022571"/>
    </source>
</evidence>
<gene>
    <name evidence="7" type="primary">argH</name>
    <name evidence="7" type="ORF">LGH74_17075</name>
</gene>
<dbReference type="PANTHER" id="PTHR43814:SF1">
    <property type="entry name" value="ARGININOSUCCINATE LYASE"/>
    <property type="match status" value="1"/>
</dbReference>
<proteinExistence type="predicted"/>
<dbReference type="InterPro" id="IPR022761">
    <property type="entry name" value="Fumarate_lyase_N"/>
</dbReference>
<dbReference type="InterPro" id="IPR000362">
    <property type="entry name" value="Fumarate_lyase_fam"/>
</dbReference>
<reference evidence="7" key="1">
    <citation type="submission" date="2021-10" db="EMBL/GenBank/DDBJ databases">
        <authorList>
            <person name="Dean J.D."/>
            <person name="Kim M.K."/>
            <person name="Newey C.N."/>
            <person name="Stoker T.S."/>
            <person name="Thompson D.W."/>
            <person name="Grose J.H."/>
        </authorList>
    </citation>
    <scope>NUCLEOTIDE SEQUENCE</scope>
    <source>
        <strain evidence="7">BT178</strain>
    </source>
</reference>
<dbReference type="PRINTS" id="PR00149">
    <property type="entry name" value="FUMRATELYASE"/>
</dbReference>
<dbReference type="Gene3D" id="1.10.40.30">
    <property type="entry name" value="Fumarase/aspartase (C-terminal domain)"/>
    <property type="match status" value="1"/>
</dbReference>
<dbReference type="EMBL" id="JAJADR010000005">
    <property type="protein sequence ID" value="MCB2409707.1"/>
    <property type="molecule type" value="Genomic_DNA"/>
</dbReference>
<feature type="domain" description="Fumarate lyase N-terminal" evidence="6">
    <location>
        <begin position="10"/>
        <end position="297"/>
    </location>
</feature>
<name>A0ABS8AU11_9BACT</name>
<dbReference type="PROSITE" id="PS00163">
    <property type="entry name" value="FUMARATE_LYASES"/>
    <property type="match status" value="1"/>
</dbReference>
<dbReference type="PANTHER" id="PTHR43814">
    <property type="entry name" value="ARGININOSUCCINATE LYASE"/>
    <property type="match status" value="1"/>
</dbReference>
<accession>A0ABS8AU11</accession>
<dbReference type="InterPro" id="IPR020557">
    <property type="entry name" value="Fumarate_lyase_CS"/>
</dbReference>
<evidence type="ECO:0000256" key="3">
    <source>
        <dbReference type="ARBA" id="ARBA00012338"/>
    </source>
</evidence>
<comment type="caution">
    <text evidence="7">The sequence shown here is derived from an EMBL/GenBank/DDBJ whole genome shotgun (WGS) entry which is preliminary data.</text>
</comment>
<organism evidence="7 8">
    <name type="scientific">Hymenobacter lucidus</name>
    <dbReference type="NCBI Taxonomy" id="2880930"/>
    <lineage>
        <taxon>Bacteria</taxon>
        <taxon>Pseudomonadati</taxon>
        <taxon>Bacteroidota</taxon>
        <taxon>Cytophagia</taxon>
        <taxon>Cytophagales</taxon>
        <taxon>Hymenobacteraceae</taxon>
        <taxon>Hymenobacter</taxon>
    </lineage>
</organism>
<keyword evidence="4" id="KW-0028">Amino-acid biosynthesis</keyword>
<comment type="catalytic activity">
    <reaction evidence="1">
        <text>2-(N(omega)-L-arginino)succinate = fumarate + L-arginine</text>
        <dbReference type="Rhea" id="RHEA:24020"/>
        <dbReference type="ChEBI" id="CHEBI:29806"/>
        <dbReference type="ChEBI" id="CHEBI:32682"/>
        <dbReference type="ChEBI" id="CHEBI:57472"/>
        <dbReference type="EC" id="4.3.2.1"/>
    </reaction>
</comment>
<evidence type="ECO:0000313" key="8">
    <source>
        <dbReference type="Proteomes" id="UP001165296"/>
    </source>
</evidence>
<dbReference type="RefSeq" id="WP_226177506.1">
    <property type="nucleotide sequence ID" value="NZ_JAJADR010000005.1"/>
</dbReference>
<evidence type="ECO:0000256" key="1">
    <source>
        <dbReference type="ARBA" id="ARBA00000985"/>
    </source>
</evidence>